<reference evidence="6 7" key="1">
    <citation type="submission" date="2022-05" db="EMBL/GenBank/DDBJ databases">
        <authorList>
            <consortium name="Genoscope - CEA"/>
            <person name="William W."/>
        </authorList>
    </citation>
    <scope>NUCLEOTIDE SEQUENCE [LARGE SCALE GENOMIC DNA]</scope>
</reference>
<organism evidence="6 7">
    <name type="scientific">Porites evermanni</name>
    <dbReference type="NCBI Taxonomy" id="104178"/>
    <lineage>
        <taxon>Eukaryota</taxon>
        <taxon>Metazoa</taxon>
        <taxon>Cnidaria</taxon>
        <taxon>Anthozoa</taxon>
        <taxon>Hexacorallia</taxon>
        <taxon>Scleractinia</taxon>
        <taxon>Fungiina</taxon>
        <taxon>Poritidae</taxon>
        <taxon>Porites</taxon>
    </lineage>
</organism>
<name>A0ABN8MBH5_9CNID</name>
<evidence type="ECO:0000259" key="5">
    <source>
        <dbReference type="Pfam" id="PF00135"/>
    </source>
</evidence>
<keyword evidence="3" id="KW-1133">Transmembrane helix</keyword>
<dbReference type="InterPro" id="IPR002018">
    <property type="entry name" value="CarbesteraseB"/>
</dbReference>
<evidence type="ECO:0000313" key="6">
    <source>
        <dbReference type="EMBL" id="CAH3025401.1"/>
    </source>
</evidence>
<dbReference type="InterPro" id="IPR019826">
    <property type="entry name" value="Carboxylesterase_B_AS"/>
</dbReference>
<keyword evidence="2" id="KW-0378">Hydrolase</keyword>
<evidence type="ECO:0000256" key="2">
    <source>
        <dbReference type="ARBA" id="ARBA00022801"/>
    </source>
</evidence>
<gene>
    <name evidence="6" type="ORF">PEVE_00025987</name>
</gene>
<keyword evidence="4" id="KW-0732">Signal</keyword>
<dbReference type="SUPFAM" id="SSF53474">
    <property type="entry name" value="alpha/beta-Hydrolases"/>
    <property type="match status" value="3"/>
</dbReference>
<dbReference type="InterPro" id="IPR029058">
    <property type="entry name" value="AB_hydrolase_fold"/>
</dbReference>
<accession>A0ABN8MBH5</accession>
<feature type="domain" description="Carboxylesterase type B" evidence="5">
    <location>
        <begin position="1201"/>
        <end position="1667"/>
    </location>
</feature>
<dbReference type="Gene3D" id="3.40.50.1820">
    <property type="entry name" value="alpha/beta hydrolase"/>
    <property type="match status" value="3"/>
</dbReference>
<sequence>MYSFTVLLLLTFLVSRSYSMTSPTVMTTYGPVSGTVLKISTNKTVKSYLAIPFAQAKRFEYPVPPDTWTETLHANATRSVCPQLVMQGTEYQRPLFNEEHCLMLSVYIPENASSGSRLAVMLWIHGGAFLSGDTLSFNGAVLATEGNVIVVVAAYRLGALGFLSSRSSALKGNYGMMDQVEAMKWVNKNIASFGGDPDKVTIFGESAGGASVGLMILSPLTQGLFQNAIMQSGTAAVLFAAQERNEADAVARRFAQLLGCDESSLKECAKKKTFQEIIDAQIQIYPKEHVLSFCPVVDGYFLPDSPLKLLKAGKFSASNVMVGVTRDDGVIFLADIPGFTKPLDVSNGISREVFEEQIRKRVWTRPQTEKIKDLLIYEYTDWSNVSDPIVVRRQFIHLLTDSYFKAPAVESANLLVKKQLPTYFYQLEIAPKINFGVPLPDWYGIFHGADIFYTFGLPLLAQTNHTTETEITFSKKFMTLWSNFAKTGNPNSPIPLETMWPQYSAERGEYIGLGANLTVRSKMRPKKMALWNEFLPEQLQVDPTTERPKPDTTDEAMLRSEAMNSLTAVLFLITFLVSRSYSITAPTVTTTYGPVSGTVTQLPTNKTVKSYLGIPFAQAKRFEDPVPPNKWTSTQHANATRSVCPQHVLQGTEYQRPLFNEEHCLMLSVYIPENATSGSRLAVMLWIHGGAFLSGDTLSFNGAVLATEGNVIVIVAAYRLAALGFLSSRSSGLRGNYGMMDQVEAMKWVNKNIASFGGDPDKVTIFGESAGGASVGLLMLSPLARGLFQNAIMQSGTAAVLWAVQERNEADSVARRFAKLLGCDESSLKQCAKKKTFQEITDAQSQIYPKEHVLTFCPVVDGYFLPDSPLKLLKAGNFSARNVMVGVTREDGSIFLAPIPGFVKALNVLNGISREVFKEQIKNRVWTRPQTKKSEDLLIYEYTDWSNASDPIVLRKQFIHLLTDSYFKAPAVESADLLVKKQLPTYFYQLEIAPKINFGVPIPDWYGIFHGADIFYTFGFPLLSQKNLTTETEIIFSKKFMTLWSNFAKTGNPNSPTPLEITWPQYTAEREEYAGLGANLTVRSKMRPEKMALWNEFLPEQFLALEEPTTQSSKPATTEAMSDDNKDTLVLILAILTGVFGAVAVILLVALIVIRCKRRHQVNGRTVIGTTNEVRSEAMNSLTAVLFLITFLVSRSYSITAPTVTTTYGPVSGTVTQLSTNKTVKSYLGIPFAQAKRFEDPVSPNKWTSTLHANATRSVCPQHVLQGAEYQRPLFNEEHCLMLSVYIPENATSGSRLAVMLWIHGGAFLSGDTLSFNGAVLATEGNVIVVVAAYRLAALGFLSSRSSDLRGNYGMMDQIEAMKWVNKNIASFGGNPDKVTIFGESAGGASVGLLMLSPLAHGLFQNAIMQSGTAAGLWVAQERDEADSVARRFAKLLGCDESSLKECAKKKTFQEIIDAQSQIYPKEHVLTFCPVVDGYFLPDSPLKLLKAGNVSARNVMVGVTRDDGNIFLAPIPGFVKALNILNGISREVFKEQIKNRVWTRPQTEKSEDLLIYEYTDWSNASDPIVLRKQFIHLLTDSYFKAPAVESADLLVKKQLPTYFYQLEIAPKINFGVPIPDWYGIFHGADIFYTFGFPLLSQKNLTTETEIRFSKKFMTLWSNFAKTGLVGIHYWF</sequence>
<dbReference type="EMBL" id="CALNXI010000350">
    <property type="protein sequence ID" value="CAH3025401.1"/>
    <property type="molecule type" value="Genomic_DNA"/>
</dbReference>
<keyword evidence="3" id="KW-0812">Transmembrane</keyword>
<feature type="signal peptide" evidence="4">
    <location>
        <begin position="1"/>
        <end position="19"/>
    </location>
</feature>
<dbReference type="InterPro" id="IPR051093">
    <property type="entry name" value="Neuroligin/BSAL"/>
</dbReference>
<evidence type="ECO:0000256" key="1">
    <source>
        <dbReference type="ARBA" id="ARBA00005964"/>
    </source>
</evidence>
<comment type="caution">
    <text evidence="6">The sequence shown here is derived from an EMBL/GenBank/DDBJ whole genome shotgun (WGS) entry which is preliminary data.</text>
</comment>
<evidence type="ECO:0000256" key="4">
    <source>
        <dbReference type="SAM" id="SignalP"/>
    </source>
</evidence>
<proteinExistence type="inferred from homology"/>
<feature type="transmembrane region" description="Helical" evidence="3">
    <location>
        <begin position="1129"/>
        <end position="1154"/>
    </location>
</feature>
<dbReference type="PROSITE" id="PS00122">
    <property type="entry name" value="CARBOXYLESTERASE_B_1"/>
    <property type="match status" value="3"/>
</dbReference>
<evidence type="ECO:0000313" key="7">
    <source>
        <dbReference type="Proteomes" id="UP001159427"/>
    </source>
</evidence>
<feature type="domain" description="Carboxylesterase type B" evidence="5">
    <location>
        <begin position="585"/>
        <end position="1094"/>
    </location>
</feature>
<comment type="similarity">
    <text evidence="1">Belongs to the type-B carboxylesterase/lipase family.</text>
</comment>
<protein>
    <recommendedName>
        <fullName evidence="5">Carboxylesterase type B domain-containing protein</fullName>
    </recommendedName>
</protein>
<feature type="transmembrane region" description="Helical" evidence="3">
    <location>
        <begin position="1174"/>
        <end position="1193"/>
    </location>
</feature>
<evidence type="ECO:0000256" key="3">
    <source>
        <dbReference type="SAM" id="Phobius"/>
    </source>
</evidence>
<dbReference type="Proteomes" id="UP001159427">
    <property type="component" value="Unassembled WGS sequence"/>
</dbReference>
<feature type="domain" description="Carboxylesterase type B" evidence="5">
    <location>
        <begin position="22"/>
        <end position="531"/>
    </location>
</feature>
<dbReference type="Pfam" id="PF00135">
    <property type="entry name" value="COesterase"/>
    <property type="match status" value="3"/>
</dbReference>
<feature type="chain" id="PRO_5045905773" description="Carboxylesterase type B domain-containing protein" evidence="4">
    <location>
        <begin position="20"/>
        <end position="1675"/>
    </location>
</feature>
<keyword evidence="3" id="KW-0472">Membrane</keyword>
<keyword evidence="7" id="KW-1185">Reference proteome</keyword>
<dbReference type="PANTHER" id="PTHR43903">
    <property type="entry name" value="NEUROLIGIN"/>
    <property type="match status" value="1"/>
</dbReference>